<dbReference type="PROSITE" id="PS01124">
    <property type="entry name" value="HTH_ARAC_FAMILY_2"/>
    <property type="match status" value="1"/>
</dbReference>
<dbReference type="GO" id="GO:0003700">
    <property type="term" value="F:DNA-binding transcription factor activity"/>
    <property type="evidence" value="ECO:0007669"/>
    <property type="project" value="InterPro"/>
</dbReference>
<dbReference type="GO" id="GO:0000976">
    <property type="term" value="F:transcription cis-regulatory region binding"/>
    <property type="evidence" value="ECO:0007669"/>
    <property type="project" value="TreeGrafter"/>
</dbReference>
<evidence type="ECO:0000256" key="5">
    <source>
        <dbReference type="ARBA" id="ARBA00023163"/>
    </source>
</evidence>
<dbReference type="Gene3D" id="1.10.10.60">
    <property type="entry name" value="Homeodomain-like"/>
    <property type="match status" value="2"/>
</dbReference>
<organism evidence="9 10">
    <name type="scientific">Fulvimonas soli</name>
    <dbReference type="NCBI Taxonomy" id="155197"/>
    <lineage>
        <taxon>Bacteria</taxon>
        <taxon>Pseudomonadati</taxon>
        <taxon>Pseudomonadota</taxon>
        <taxon>Gammaproteobacteria</taxon>
        <taxon>Lysobacterales</taxon>
        <taxon>Rhodanobacteraceae</taxon>
        <taxon>Fulvimonas</taxon>
    </lineage>
</organism>
<keyword evidence="1 6" id="KW-0597">Phosphoprotein</keyword>
<dbReference type="InterPro" id="IPR020449">
    <property type="entry name" value="Tscrpt_reg_AraC-type_HTH"/>
</dbReference>
<dbReference type="PROSITE" id="PS00041">
    <property type="entry name" value="HTH_ARAC_FAMILY_1"/>
    <property type="match status" value="1"/>
</dbReference>
<dbReference type="PANTHER" id="PTHR48111">
    <property type="entry name" value="REGULATOR OF RPOS"/>
    <property type="match status" value="1"/>
</dbReference>
<dbReference type="InterPro" id="IPR018060">
    <property type="entry name" value="HTH_AraC"/>
</dbReference>
<dbReference type="RefSeq" id="WP_109724746.1">
    <property type="nucleotide sequence ID" value="NZ_MSZV01000003.1"/>
</dbReference>
<evidence type="ECO:0000256" key="1">
    <source>
        <dbReference type="ARBA" id="ARBA00022553"/>
    </source>
</evidence>
<dbReference type="InterPro" id="IPR009057">
    <property type="entry name" value="Homeodomain-like_sf"/>
</dbReference>
<keyword evidence="10" id="KW-1185">Reference proteome</keyword>
<evidence type="ECO:0000259" key="8">
    <source>
        <dbReference type="PROSITE" id="PS50110"/>
    </source>
</evidence>
<keyword evidence="5" id="KW-0804">Transcription</keyword>
<evidence type="ECO:0000313" key="10">
    <source>
        <dbReference type="Proteomes" id="UP000245812"/>
    </source>
</evidence>
<dbReference type="SUPFAM" id="SSF46689">
    <property type="entry name" value="Homeodomain-like"/>
    <property type="match status" value="2"/>
</dbReference>
<evidence type="ECO:0000313" key="9">
    <source>
        <dbReference type="EMBL" id="PWK81868.1"/>
    </source>
</evidence>
<evidence type="ECO:0000256" key="6">
    <source>
        <dbReference type="PROSITE-ProRule" id="PRU00169"/>
    </source>
</evidence>
<evidence type="ECO:0000256" key="4">
    <source>
        <dbReference type="ARBA" id="ARBA00023125"/>
    </source>
</evidence>
<dbReference type="OrthoDB" id="8874570at2"/>
<dbReference type="GO" id="GO:0000156">
    <property type="term" value="F:phosphorelay response regulator activity"/>
    <property type="evidence" value="ECO:0007669"/>
    <property type="project" value="TreeGrafter"/>
</dbReference>
<reference evidence="9 10" key="1">
    <citation type="submission" date="2018-05" db="EMBL/GenBank/DDBJ databases">
        <title>Genomic Encyclopedia of Type Strains, Phase IV (KMG-IV): sequencing the most valuable type-strain genomes for metagenomic binning, comparative biology and taxonomic classification.</title>
        <authorList>
            <person name="Goeker M."/>
        </authorList>
    </citation>
    <scope>NUCLEOTIDE SEQUENCE [LARGE SCALE GENOMIC DNA]</scope>
    <source>
        <strain evidence="9 10">DSM 14263</strain>
    </source>
</reference>
<proteinExistence type="predicted"/>
<dbReference type="SUPFAM" id="SSF52172">
    <property type="entry name" value="CheY-like"/>
    <property type="match status" value="1"/>
</dbReference>
<feature type="domain" description="HTH araC/xylS-type" evidence="7">
    <location>
        <begin position="150"/>
        <end position="248"/>
    </location>
</feature>
<dbReference type="InterPro" id="IPR001789">
    <property type="entry name" value="Sig_transdc_resp-reg_receiver"/>
</dbReference>
<feature type="domain" description="Response regulatory" evidence="8">
    <location>
        <begin position="6"/>
        <end position="122"/>
    </location>
</feature>
<dbReference type="InterPro" id="IPR011006">
    <property type="entry name" value="CheY-like_superfamily"/>
</dbReference>
<keyword evidence="4" id="KW-0238">DNA-binding</keyword>
<dbReference type="EMBL" id="QGHC01000018">
    <property type="protein sequence ID" value="PWK81868.1"/>
    <property type="molecule type" value="Genomic_DNA"/>
</dbReference>
<comment type="caution">
    <text evidence="9">The sequence shown here is derived from an EMBL/GenBank/DDBJ whole genome shotgun (WGS) entry which is preliminary data.</text>
</comment>
<feature type="modified residue" description="4-aspartylphosphate" evidence="6">
    <location>
        <position position="55"/>
    </location>
</feature>
<dbReference type="AlphaFoldDB" id="A0A316HNH5"/>
<dbReference type="CDD" id="cd19920">
    <property type="entry name" value="REC_PA4781-like"/>
    <property type="match status" value="1"/>
</dbReference>
<evidence type="ECO:0000256" key="2">
    <source>
        <dbReference type="ARBA" id="ARBA00023012"/>
    </source>
</evidence>
<dbReference type="SMART" id="SM00448">
    <property type="entry name" value="REC"/>
    <property type="match status" value="1"/>
</dbReference>
<dbReference type="PANTHER" id="PTHR48111:SF1">
    <property type="entry name" value="TWO-COMPONENT RESPONSE REGULATOR ORR33"/>
    <property type="match status" value="1"/>
</dbReference>
<dbReference type="InterPro" id="IPR039420">
    <property type="entry name" value="WalR-like"/>
</dbReference>
<dbReference type="Proteomes" id="UP000245812">
    <property type="component" value="Unassembled WGS sequence"/>
</dbReference>
<gene>
    <name evidence="9" type="ORF">C7456_11824</name>
</gene>
<dbReference type="InterPro" id="IPR018062">
    <property type="entry name" value="HTH_AraC-typ_CS"/>
</dbReference>
<dbReference type="GO" id="GO:0032993">
    <property type="term" value="C:protein-DNA complex"/>
    <property type="evidence" value="ECO:0007669"/>
    <property type="project" value="TreeGrafter"/>
</dbReference>
<evidence type="ECO:0000259" key="7">
    <source>
        <dbReference type="PROSITE" id="PS01124"/>
    </source>
</evidence>
<sequence length="262" mass="28904">MPGSPHILVIDDAPEAIRPLVEALRAQPWRVTLATSGQQGYQRAQLLVPDLILLDVRMPGMDGFALCRLLQESPRTRGIPVLFLTSAGATDERLAGLSQGGVDYILKTCDPGELVARVRIHLRLMPRPDLAAHRPEEQEALPTQDEVVLRAAMRLIAGRLAEPLSLEQIAGAVGTYDKRLSAIFRQHLGMTVFAWIREERLRRGRQLLADTRLGMQDIAESVGFRSACNFTTAFRERMGVTPSQFRREAQAAAPDGSALRAP</sequence>
<dbReference type="Gene3D" id="3.40.50.2300">
    <property type="match status" value="1"/>
</dbReference>
<dbReference type="Pfam" id="PF12833">
    <property type="entry name" value="HTH_18"/>
    <property type="match status" value="1"/>
</dbReference>
<name>A0A316HNH5_9GAMM</name>
<keyword evidence="2" id="KW-0902">Two-component regulatory system</keyword>
<protein>
    <submittedName>
        <fullName evidence="9">AraC family two component transcriptional regulator</fullName>
    </submittedName>
</protein>
<dbReference type="PROSITE" id="PS50110">
    <property type="entry name" value="RESPONSE_REGULATORY"/>
    <property type="match status" value="1"/>
</dbReference>
<dbReference type="SMART" id="SM00342">
    <property type="entry name" value="HTH_ARAC"/>
    <property type="match status" value="1"/>
</dbReference>
<dbReference type="PRINTS" id="PR00032">
    <property type="entry name" value="HTHARAC"/>
</dbReference>
<keyword evidence="3" id="KW-0805">Transcription regulation</keyword>
<accession>A0A316HNH5</accession>
<dbReference type="GO" id="GO:0005829">
    <property type="term" value="C:cytosol"/>
    <property type="evidence" value="ECO:0007669"/>
    <property type="project" value="TreeGrafter"/>
</dbReference>
<evidence type="ECO:0000256" key="3">
    <source>
        <dbReference type="ARBA" id="ARBA00023015"/>
    </source>
</evidence>
<dbReference type="Pfam" id="PF00072">
    <property type="entry name" value="Response_reg"/>
    <property type="match status" value="1"/>
</dbReference>